<comment type="function">
    <text evidence="2">Adenine glycosylase active on G-A mispairs. MutY also corrects error-prone DNA synthesis past GO lesions which are due to the oxidatively damaged form of guanine: 7,8-dihydro-8-oxoguanine (8-oxo-dGTP).</text>
</comment>
<dbReference type="CDD" id="cd03431">
    <property type="entry name" value="NUDIX_DNA_Glycosylase_C-MutY"/>
    <property type="match status" value="1"/>
</dbReference>
<dbReference type="InterPro" id="IPR029119">
    <property type="entry name" value="MutY_C"/>
</dbReference>
<evidence type="ECO:0000256" key="5">
    <source>
        <dbReference type="ARBA" id="ARBA00022023"/>
    </source>
</evidence>
<evidence type="ECO:0000256" key="4">
    <source>
        <dbReference type="ARBA" id="ARBA00012045"/>
    </source>
</evidence>
<dbReference type="SUPFAM" id="SSF48150">
    <property type="entry name" value="DNA-glycosylase"/>
    <property type="match status" value="1"/>
</dbReference>
<keyword evidence="6" id="KW-0004">4Fe-4S</keyword>
<evidence type="ECO:0000256" key="14">
    <source>
        <dbReference type="RuleBase" id="RU365096"/>
    </source>
</evidence>
<dbReference type="EC" id="3.2.2.31" evidence="4 14"/>
<dbReference type="Pfam" id="PF00730">
    <property type="entry name" value="HhH-GPD"/>
    <property type="match status" value="1"/>
</dbReference>
<dbReference type="Pfam" id="PF00633">
    <property type="entry name" value="HHH"/>
    <property type="match status" value="1"/>
</dbReference>
<evidence type="ECO:0000256" key="13">
    <source>
        <dbReference type="ARBA" id="ARBA00023295"/>
    </source>
</evidence>
<dbReference type="SMART" id="SM00478">
    <property type="entry name" value="ENDO3c"/>
    <property type="match status" value="1"/>
</dbReference>
<dbReference type="InterPro" id="IPR004035">
    <property type="entry name" value="Endouclease-III_FeS-bd_BS"/>
</dbReference>
<dbReference type="Gene3D" id="1.10.1670.10">
    <property type="entry name" value="Helix-hairpin-Helix base-excision DNA repair enzymes (C-terminal)"/>
    <property type="match status" value="1"/>
</dbReference>
<dbReference type="InterPro" id="IPR003651">
    <property type="entry name" value="Endonuclease3_FeS-loop_motif"/>
</dbReference>
<proteinExistence type="inferred from homology"/>
<dbReference type="InterPro" id="IPR023170">
    <property type="entry name" value="HhH_base_excis_C"/>
</dbReference>
<evidence type="ECO:0000256" key="2">
    <source>
        <dbReference type="ARBA" id="ARBA00002933"/>
    </source>
</evidence>
<dbReference type="GO" id="GO:0035485">
    <property type="term" value="F:adenine/guanine mispair binding"/>
    <property type="evidence" value="ECO:0007669"/>
    <property type="project" value="TreeGrafter"/>
</dbReference>
<comment type="caution">
    <text evidence="16">The sequence shown here is derived from an EMBL/GenBank/DDBJ whole genome shotgun (WGS) entry which is preliminary data.</text>
</comment>
<dbReference type="PROSITE" id="PS00764">
    <property type="entry name" value="ENDONUCLEASE_III_1"/>
    <property type="match status" value="1"/>
</dbReference>
<dbReference type="FunFam" id="1.10.340.30:FF:000002">
    <property type="entry name" value="Adenine DNA glycosylase"/>
    <property type="match status" value="1"/>
</dbReference>
<comment type="cofactor">
    <cofactor evidence="14">
        <name>[4Fe-4S] cluster</name>
        <dbReference type="ChEBI" id="CHEBI:49883"/>
    </cofactor>
    <text evidence="14">Binds 1 [4Fe-4S] cluster.</text>
</comment>
<dbReference type="AlphaFoldDB" id="A0A1W9I2X3"/>
<keyword evidence="9" id="KW-0378">Hydrolase</keyword>
<organism evidence="16 17">
    <name type="scientific">Candidatus Raskinella chloraquaticus</name>
    <dbReference type="NCBI Taxonomy" id="1951219"/>
    <lineage>
        <taxon>Bacteria</taxon>
        <taxon>Pseudomonadati</taxon>
        <taxon>Pseudomonadota</taxon>
        <taxon>Alphaproteobacteria</taxon>
        <taxon>Hyphomicrobiales</taxon>
        <taxon>Phreatobacteraceae</taxon>
        <taxon>Candidatus Raskinella</taxon>
    </lineage>
</organism>
<evidence type="ECO:0000256" key="9">
    <source>
        <dbReference type="ARBA" id="ARBA00022801"/>
    </source>
</evidence>
<dbReference type="GO" id="GO:0000701">
    <property type="term" value="F:purine-specific mismatch base pair DNA N-glycosylase activity"/>
    <property type="evidence" value="ECO:0007669"/>
    <property type="project" value="UniProtKB-EC"/>
</dbReference>
<keyword evidence="11" id="KW-0411">Iron-sulfur</keyword>
<dbReference type="Gene3D" id="3.90.79.10">
    <property type="entry name" value="Nucleoside Triphosphate Pyrophosphohydrolase"/>
    <property type="match status" value="1"/>
</dbReference>
<dbReference type="PROSITE" id="PS01155">
    <property type="entry name" value="ENDONUCLEASE_III_2"/>
    <property type="match status" value="1"/>
</dbReference>
<evidence type="ECO:0000313" key="16">
    <source>
        <dbReference type="EMBL" id="OQW53960.1"/>
    </source>
</evidence>
<evidence type="ECO:0000256" key="6">
    <source>
        <dbReference type="ARBA" id="ARBA00022485"/>
    </source>
</evidence>
<evidence type="ECO:0000256" key="8">
    <source>
        <dbReference type="ARBA" id="ARBA00022763"/>
    </source>
</evidence>
<keyword evidence="10 14" id="KW-0408">Iron</keyword>
<dbReference type="EMBL" id="LWDL01000005">
    <property type="protein sequence ID" value="OQW53960.1"/>
    <property type="molecule type" value="Genomic_DNA"/>
</dbReference>
<keyword evidence="7" id="KW-0479">Metal-binding</keyword>
<dbReference type="NCBIfam" id="TIGR01084">
    <property type="entry name" value="mutY"/>
    <property type="match status" value="1"/>
</dbReference>
<dbReference type="InterPro" id="IPR004036">
    <property type="entry name" value="Endonuclease-III-like_CS2"/>
</dbReference>
<evidence type="ECO:0000256" key="10">
    <source>
        <dbReference type="ARBA" id="ARBA00023004"/>
    </source>
</evidence>
<keyword evidence="8 14" id="KW-0227">DNA damage</keyword>
<evidence type="ECO:0000256" key="3">
    <source>
        <dbReference type="ARBA" id="ARBA00008343"/>
    </source>
</evidence>
<feature type="domain" description="HhH-GPD" evidence="15">
    <location>
        <begin position="48"/>
        <end position="197"/>
    </location>
</feature>
<dbReference type="GO" id="GO:0051539">
    <property type="term" value="F:4 iron, 4 sulfur cluster binding"/>
    <property type="evidence" value="ECO:0007669"/>
    <property type="project" value="UniProtKB-UniRule"/>
</dbReference>
<sequence>MSDGQQRRRRHASRSLLAWYDRHRRVLPWRAPAHDIADPYRVWLSEIMLQQTVVKAVIPYFDSFTRRWPTLADLAAARDDEVMAAWAGLGYYSRARKLIACAKEVMERFDGRFPDDEAALLALPGIGPYTAAAISAIAFGRRAVVVDGNVERVIARLFRITTPLPAAKREIRERAADLTPAGRAGDYAQGMMDLGATICTPRRPACDRCPLMAMCEGGQAGDAEDFPRKTPKRTKPQRRGLVHVAFRGGDVLLTRRPPRGLLGGMVAFPSTPWTEPAAGDIQPPPQLVPLTHGKWHEVPGDVTHVFTHFTLSLTVWIAQIDGDTMAPADMWWSPISQLEEAGLPSLMQKVARHPHVVSWLRRQSVT</sequence>
<protein>
    <recommendedName>
        <fullName evidence="5 14">Adenine DNA glycosylase</fullName>
        <ecNumber evidence="4 14">3.2.2.31</ecNumber>
    </recommendedName>
</protein>
<dbReference type="Gene3D" id="1.10.340.30">
    <property type="entry name" value="Hypothetical protein, domain 2"/>
    <property type="match status" value="1"/>
</dbReference>
<dbReference type="Pfam" id="PF10576">
    <property type="entry name" value="EndIII_4Fe-2S"/>
    <property type="match status" value="1"/>
</dbReference>
<dbReference type="CDD" id="cd00056">
    <property type="entry name" value="ENDO3c"/>
    <property type="match status" value="1"/>
</dbReference>
<gene>
    <name evidence="16" type="ORF">A4S15_00035</name>
</gene>
<dbReference type="SMART" id="SM00525">
    <property type="entry name" value="FES"/>
    <property type="match status" value="1"/>
</dbReference>
<dbReference type="GO" id="GO:0046872">
    <property type="term" value="F:metal ion binding"/>
    <property type="evidence" value="ECO:0007669"/>
    <property type="project" value="UniProtKB-UniRule"/>
</dbReference>
<keyword evidence="12" id="KW-0234">DNA repair</keyword>
<dbReference type="InterPro" id="IPR044298">
    <property type="entry name" value="MIG/MutY"/>
</dbReference>
<dbReference type="PANTHER" id="PTHR42944">
    <property type="entry name" value="ADENINE DNA GLYCOSYLASE"/>
    <property type="match status" value="1"/>
</dbReference>
<comment type="similarity">
    <text evidence="3 14">Belongs to the Nth/MutY family.</text>
</comment>
<dbReference type="InterPro" id="IPR005760">
    <property type="entry name" value="A/G_AdeGlyc_MutY"/>
</dbReference>
<evidence type="ECO:0000313" key="17">
    <source>
        <dbReference type="Proteomes" id="UP000192872"/>
    </source>
</evidence>
<evidence type="ECO:0000256" key="1">
    <source>
        <dbReference type="ARBA" id="ARBA00000843"/>
    </source>
</evidence>
<evidence type="ECO:0000256" key="11">
    <source>
        <dbReference type="ARBA" id="ARBA00023014"/>
    </source>
</evidence>
<dbReference type="SUPFAM" id="SSF55811">
    <property type="entry name" value="Nudix"/>
    <property type="match status" value="1"/>
</dbReference>
<dbReference type="GO" id="GO:0034039">
    <property type="term" value="F:8-oxo-7,8-dihydroguanine DNA N-glycosylase activity"/>
    <property type="evidence" value="ECO:0007669"/>
    <property type="project" value="TreeGrafter"/>
</dbReference>
<reference evidence="16 17" key="1">
    <citation type="journal article" date="2017" name="Water Res.">
        <title>Comammox in drinking water systems.</title>
        <authorList>
            <person name="Wang Y."/>
            <person name="Ma L."/>
            <person name="Mao Y."/>
            <person name="Jiang X."/>
            <person name="Xia Y."/>
            <person name="Yu K."/>
            <person name="Li B."/>
            <person name="Zhang T."/>
        </authorList>
    </citation>
    <scope>NUCLEOTIDE SEQUENCE [LARGE SCALE GENOMIC DNA]</scope>
    <source>
        <strain evidence="16">SG_bin8</strain>
    </source>
</reference>
<dbReference type="GO" id="GO:0006298">
    <property type="term" value="P:mismatch repair"/>
    <property type="evidence" value="ECO:0007669"/>
    <property type="project" value="TreeGrafter"/>
</dbReference>
<dbReference type="STRING" id="1827387.A4S15_00035"/>
<name>A0A1W9I2X3_9HYPH</name>
<dbReference type="InterPro" id="IPR011257">
    <property type="entry name" value="DNA_glycosylase"/>
</dbReference>
<comment type="catalytic activity">
    <reaction evidence="1 14">
        <text>Hydrolyzes free adenine bases from 7,8-dihydro-8-oxoguanine:adenine mismatched double-stranded DNA, leaving an apurinic site.</text>
        <dbReference type="EC" id="3.2.2.31"/>
    </reaction>
</comment>
<keyword evidence="13 14" id="KW-0326">Glycosidase</keyword>
<accession>A0A1W9I2X3</accession>
<dbReference type="Pfam" id="PF14815">
    <property type="entry name" value="NUDIX_4"/>
    <property type="match status" value="1"/>
</dbReference>
<evidence type="ECO:0000256" key="7">
    <source>
        <dbReference type="ARBA" id="ARBA00022723"/>
    </source>
</evidence>
<dbReference type="GO" id="GO:0006284">
    <property type="term" value="P:base-excision repair"/>
    <property type="evidence" value="ECO:0007669"/>
    <property type="project" value="UniProtKB-UniRule"/>
</dbReference>
<evidence type="ECO:0000259" key="15">
    <source>
        <dbReference type="SMART" id="SM00478"/>
    </source>
</evidence>
<dbReference type="Proteomes" id="UP000192872">
    <property type="component" value="Unassembled WGS sequence"/>
</dbReference>
<dbReference type="GO" id="GO:0032357">
    <property type="term" value="F:oxidized purine DNA binding"/>
    <property type="evidence" value="ECO:0007669"/>
    <property type="project" value="TreeGrafter"/>
</dbReference>
<dbReference type="InterPro" id="IPR003265">
    <property type="entry name" value="HhH-GPD_domain"/>
</dbReference>
<dbReference type="InterPro" id="IPR000445">
    <property type="entry name" value="HhH_motif"/>
</dbReference>
<dbReference type="PANTHER" id="PTHR42944:SF1">
    <property type="entry name" value="ADENINE DNA GLYCOSYLASE"/>
    <property type="match status" value="1"/>
</dbReference>
<dbReference type="InterPro" id="IPR015797">
    <property type="entry name" value="NUDIX_hydrolase-like_dom_sf"/>
</dbReference>
<evidence type="ECO:0000256" key="12">
    <source>
        <dbReference type="ARBA" id="ARBA00023204"/>
    </source>
</evidence>